<evidence type="ECO:0000313" key="1">
    <source>
        <dbReference type="EMBL" id="SDJ79235.1"/>
    </source>
</evidence>
<sequence>MNLTQFICIITLISSFDISAQENMVLKDGKQIMATKSWTFLCENYALTGKSDIQFAKTQSGGILKISVDTVDPDFFIGGTTYIYLSDFTAIACTDKNLRANSENGTAAYYYLTIPEMNRLKKLEIQSIRFNIRGKSNTFSSQTGNFTALNKKSFFGTFGKEEKNSFETAKEIALLYK</sequence>
<proteinExistence type="predicted"/>
<name>A0A1G8WNM7_9FLAO</name>
<reference evidence="1 2" key="1">
    <citation type="submission" date="2016-10" db="EMBL/GenBank/DDBJ databases">
        <authorList>
            <person name="de Groot N.N."/>
        </authorList>
    </citation>
    <scope>NUCLEOTIDE SEQUENCE [LARGE SCALE GENOMIC DNA]</scope>
    <source>
        <strain evidence="1 2">CGMCC 1.10076</strain>
    </source>
</reference>
<accession>A0A1G8WNM7</accession>
<dbReference type="Proteomes" id="UP000199580">
    <property type="component" value="Unassembled WGS sequence"/>
</dbReference>
<dbReference type="OrthoDB" id="1361101at2"/>
<evidence type="ECO:0000313" key="2">
    <source>
        <dbReference type="Proteomes" id="UP000199580"/>
    </source>
</evidence>
<dbReference type="AlphaFoldDB" id="A0A1G8WNM7"/>
<keyword evidence="2" id="KW-1185">Reference proteome</keyword>
<protein>
    <submittedName>
        <fullName evidence="1">Uncharacterized protein</fullName>
    </submittedName>
</protein>
<organism evidence="1 2">
    <name type="scientific">Flavobacterium noncentrifugens</name>
    <dbReference type="NCBI Taxonomy" id="1128970"/>
    <lineage>
        <taxon>Bacteria</taxon>
        <taxon>Pseudomonadati</taxon>
        <taxon>Bacteroidota</taxon>
        <taxon>Flavobacteriia</taxon>
        <taxon>Flavobacteriales</taxon>
        <taxon>Flavobacteriaceae</taxon>
        <taxon>Flavobacterium</taxon>
    </lineage>
</organism>
<gene>
    <name evidence="1" type="ORF">SAMN04487935_1872</name>
</gene>
<dbReference type="RefSeq" id="WP_091394213.1">
    <property type="nucleotide sequence ID" value="NZ_BKAI01000004.1"/>
</dbReference>
<dbReference type="EMBL" id="FNEZ01000002">
    <property type="protein sequence ID" value="SDJ79235.1"/>
    <property type="molecule type" value="Genomic_DNA"/>
</dbReference>
<dbReference type="STRING" id="1128970.SAMN04487935_1872"/>